<proteinExistence type="predicted"/>
<evidence type="ECO:0000313" key="2">
    <source>
        <dbReference type="EMBL" id="KRX16532.1"/>
    </source>
</evidence>
<protein>
    <submittedName>
        <fullName evidence="2">Uncharacterized protein</fullName>
    </submittedName>
</protein>
<keyword evidence="1" id="KW-0472">Membrane</keyword>
<name>A0A0V0RPX5_9BILA</name>
<evidence type="ECO:0000313" key="3">
    <source>
        <dbReference type="Proteomes" id="UP000054630"/>
    </source>
</evidence>
<reference evidence="2 3" key="1">
    <citation type="submission" date="2015-01" db="EMBL/GenBank/DDBJ databases">
        <title>Evolution of Trichinella species and genotypes.</title>
        <authorList>
            <person name="Korhonen P.K."/>
            <person name="Edoardo P."/>
            <person name="Giuseppe L.R."/>
            <person name="Gasser R.B."/>
        </authorList>
    </citation>
    <scope>NUCLEOTIDE SEQUENCE [LARGE SCALE GENOMIC DNA]</scope>
    <source>
        <strain evidence="2">ISS37</strain>
    </source>
</reference>
<evidence type="ECO:0000256" key="1">
    <source>
        <dbReference type="SAM" id="Phobius"/>
    </source>
</evidence>
<gene>
    <name evidence="2" type="ORF">T07_4090</name>
</gene>
<comment type="caution">
    <text evidence="2">The sequence shown here is derived from an EMBL/GenBank/DDBJ whole genome shotgun (WGS) entry which is preliminary data.</text>
</comment>
<keyword evidence="3" id="KW-1185">Reference proteome</keyword>
<dbReference type="Proteomes" id="UP000054630">
    <property type="component" value="Unassembled WGS sequence"/>
</dbReference>
<keyword evidence="1" id="KW-1133">Transmembrane helix</keyword>
<dbReference type="EMBL" id="JYDL01000105">
    <property type="protein sequence ID" value="KRX16532.1"/>
    <property type="molecule type" value="Genomic_DNA"/>
</dbReference>
<keyword evidence="1" id="KW-0812">Transmembrane</keyword>
<dbReference type="AlphaFoldDB" id="A0A0V0RPX5"/>
<organism evidence="2 3">
    <name type="scientific">Trichinella nelsoni</name>
    <dbReference type="NCBI Taxonomy" id="6336"/>
    <lineage>
        <taxon>Eukaryota</taxon>
        <taxon>Metazoa</taxon>
        <taxon>Ecdysozoa</taxon>
        <taxon>Nematoda</taxon>
        <taxon>Enoplea</taxon>
        <taxon>Dorylaimia</taxon>
        <taxon>Trichinellida</taxon>
        <taxon>Trichinellidae</taxon>
        <taxon>Trichinella</taxon>
    </lineage>
</organism>
<dbReference type="OrthoDB" id="10453459at2759"/>
<accession>A0A0V0RPX5</accession>
<feature type="transmembrane region" description="Helical" evidence="1">
    <location>
        <begin position="38"/>
        <end position="60"/>
    </location>
</feature>
<sequence>MKHSTPPRRAISAPFQGSRPFTIKHRDDIQSRPVFQNILLFINVGLQLLYCGLCGVLMWIEMRKQRLVFVGGLSGKCAIDW</sequence>